<sequence>LRLKIVAEGIEDQRHVDYLNELNCEFGQGFHYSRPVPAKEFEQLLNQPTWS</sequence>
<dbReference type="InterPro" id="IPR050706">
    <property type="entry name" value="Cyclic-di-GMP_PDE-like"/>
</dbReference>
<dbReference type="PROSITE" id="PS50883">
    <property type="entry name" value="EAL"/>
    <property type="match status" value="1"/>
</dbReference>
<evidence type="ECO:0000313" key="3">
    <source>
        <dbReference type="Proteomes" id="UP000565155"/>
    </source>
</evidence>
<dbReference type="EMBL" id="JABCMA010000901">
    <property type="protein sequence ID" value="NMR77606.1"/>
    <property type="molecule type" value="Genomic_DNA"/>
</dbReference>
<dbReference type="Gene3D" id="3.20.20.450">
    <property type="entry name" value="EAL domain"/>
    <property type="match status" value="1"/>
</dbReference>
<accession>A0A7Y0N2L4</accession>
<dbReference type="AlphaFoldDB" id="A0A7Y0N2L4"/>
<dbReference type="PANTHER" id="PTHR33121">
    <property type="entry name" value="CYCLIC DI-GMP PHOSPHODIESTERASE PDEF"/>
    <property type="match status" value="1"/>
</dbReference>
<dbReference type="InterPro" id="IPR035919">
    <property type="entry name" value="EAL_sf"/>
</dbReference>
<name>A0A7Y0N2L4_VIBAL</name>
<dbReference type="InterPro" id="IPR001633">
    <property type="entry name" value="EAL_dom"/>
</dbReference>
<organism evidence="2 3">
    <name type="scientific">Vibrio alginolyticus</name>
    <dbReference type="NCBI Taxonomy" id="663"/>
    <lineage>
        <taxon>Bacteria</taxon>
        <taxon>Pseudomonadati</taxon>
        <taxon>Pseudomonadota</taxon>
        <taxon>Gammaproteobacteria</taxon>
        <taxon>Vibrionales</taxon>
        <taxon>Vibrionaceae</taxon>
        <taxon>Vibrio</taxon>
    </lineage>
</organism>
<dbReference type="PANTHER" id="PTHR33121:SF70">
    <property type="entry name" value="SIGNALING PROTEIN YKOW"/>
    <property type="match status" value="1"/>
</dbReference>
<dbReference type="GO" id="GO:0071111">
    <property type="term" value="F:cyclic-guanylate-specific phosphodiesterase activity"/>
    <property type="evidence" value="ECO:0007669"/>
    <property type="project" value="InterPro"/>
</dbReference>
<dbReference type="RefSeq" id="WP_169629866.1">
    <property type="nucleotide sequence ID" value="NZ_JABCMA010000901.1"/>
</dbReference>
<evidence type="ECO:0000313" key="2">
    <source>
        <dbReference type="EMBL" id="NMR77606.1"/>
    </source>
</evidence>
<dbReference type="Proteomes" id="UP000565155">
    <property type="component" value="Unassembled WGS sequence"/>
</dbReference>
<protein>
    <submittedName>
        <fullName evidence="2">EAL domain-containing protein</fullName>
    </submittedName>
</protein>
<feature type="non-terminal residue" evidence="2">
    <location>
        <position position="1"/>
    </location>
</feature>
<dbReference type="Pfam" id="PF00563">
    <property type="entry name" value="EAL"/>
    <property type="match status" value="1"/>
</dbReference>
<evidence type="ECO:0000259" key="1">
    <source>
        <dbReference type="PROSITE" id="PS50883"/>
    </source>
</evidence>
<comment type="caution">
    <text evidence="2">The sequence shown here is derived from an EMBL/GenBank/DDBJ whole genome shotgun (WGS) entry which is preliminary data.</text>
</comment>
<reference evidence="2 3" key="1">
    <citation type="submission" date="2020-04" db="EMBL/GenBank/DDBJ databases">
        <title>Whole-genome sequencing of Vibrio spp. from China reveals different genetic environments of blaCTX-M-14 among diverse lineages.</title>
        <authorList>
            <person name="Zheng Z."/>
            <person name="Ye L."/>
            <person name="Chen S."/>
        </authorList>
    </citation>
    <scope>NUCLEOTIDE SEQUENCE [LARGE SCALE GENOMIC DNA]</scope>
    <source>
        <strain evidence="2 3">Vb1636</strain>
    </source>
</reference>
<dbReference type="SUPFAM" id="SSF141868">
    <property type="entry name" value="EAL domain-like"/>
    <property type="match status" value="1"/>
</dbReference>
<gene>
    <name evidence="2" type="ORF">HKB35_28925</name>
</gene>
<proteinExistence type="predicted"/>
<feature type="domain" description="EAL" evidence="1">
    <location>
        <begin position="1"/>
        <end position="49"/>
    </location>
</feature>